<dbReference type="InterPro" id="IPR036264">
    <property type="entry name" value="Bact_exopeptidase_dim_dom"/>
</dbReference>
<dbReference type="InterPro" id="IPR017144">
    <property type="entry name" value="Xaa-Arg_dipeptidase"/>
</dbReference>
<dbReference type="AlphaFoldDB" id="A0A1S9RT11"/>
<protein>
    <recommendedName>
        <fullName evidence="2">Peptidase M20 domain-containing protein 2</fullName>
    </recommendedName>
</protein>
<keyword evidence="3" id="KW-0378">Hydrolase</keyword>
<dbReference type="PANTHER" id="PTHR30575:SF8">
    <property type="entry name" value="PEPTIDASE M20 DOMAIN-CONTAINING PROTEIN 2"/>
    <property type="match status" value="1"/>
</dbReference>
<dbReference type="InterPro" id="IPR002933">
    <property type="entry name" value="Peptidase_M20"/>
</dbReference>
<evidence type="ECO:0000256" key="2">
    <source>
        <dbReference type="PIRNR" id="PIRNR037226"/>
    </source>
</evidence>
<dbReference type="NCBIfam" id="TIGR01891">
    <property type="entry name" value="amidohydrolases"/>
    <property type="match status" value="1"/>
</dbReference>
<dbReference type="PANTHER" id="PTHR30575">
    <property type="entry name" value="PEPTIDASE M20"/>
    <property type="match status" value="1"/>
</dbReference>
<dbReference type="GO" id="GO:0016805">
    <property type="term" value="F:dipeptidase activity"/>
    <property type="evidence" value="ECO:0007669"/>
    <property type="project" value="InterPro"/>
</dbReference>
<name>A0A1S9RT11_PENBI</name>
<evidence type="ECO:0000256" key="1">
    <source>
        <dbReference type="ARBA" id="ARBA00006247"/>
    </source>
</evidence>
<dbReference type="Gene3D" id="3.40.630.10">
    <property type="entry name" value="Zn peptidases"/>
    <property type="match status" value="1"/>
</dbReference>
<dbReference type="Proteomes" id="UP000190744">
    <property type="component" value="Unassembled WGS sequence"/>
</dbReference>
<evidence type="ECO:0000313" key="3">
    <source>
        <dbReference type="EMBL" id="OOQ88652.1"/>
    </source>
</evidence>
<evidence type="ECO:0000313" key="4">
    <source>
        <dbReference type="Proteomes" id="UP000190744"/>
    </source>
</evidence>
<sequence length="443" mass="48346">MTVSSVGMEEVRAAVDVALDQLRDSLRTVNQEIWSNPELAYEEHHAHDTICTFLESQGFTVTRHAYGLATSFEAVSGSGGRQINFNAEYDALPGIGHACGHNLIATSSIAAFLALSFALKKFGLPGRTQLLGTPAEENGGGKAVLIEAGAYKNVDISLMAHSGPKKLFPDQEPADGIAGTLMNARKNIHCEFSGKSAHAGGNPWDGINALDALVTSYNNVAVLRQQLLPEQRIHCAFMDTPKVANVIPAHTKAFWQVRSPSLKGLNGLVSKVRNCIEAGALATGCTVKITESPCREELYTDVRLNDILCERYQVHMGQWDRKVLKRHDKVLTASSDIGMSSSVLVQRSHVREVEELSANIVILNTGNVSYEIPTLHTMFGIPTPHNTFPHHPEYTASAGTDEAHAEALIVGKALAMTGWDMITNDELFETAHRQWKEEIERDD</sequence>
<dbReference type="FunFam" id="3.30.70.360:FF:000004">
    <property type="entry name" value="Peptidase M20 domain-containing protein 2"/>
    <property type="match status" value="1"/>
</dbReference>
<dbReference type="EMBL" id="LJBN01000118">
    <property type="protein sequence ID" value="OOQ88652.1"/>
    <property type="molecule type" value="Genomic_DNA"/>
</dbReference>
<comment type="caution">
    <text evidence="3">The sequence shown here is derived from an EMBL/GenBank/DDBJ whole genome shotgun (WGS) entry which is preliminary data.</text>
</comment>
<dbReference type="InterPro" id="IPR052030">
    <property type="entry name" value="Peptidase_M20/M20A_hydrolases"/>
</dbReference>
<gene>
    <name evidence="3" type="ORF">PEBR_13035</name>
</gene>
<comment type="similarity">
    <text evidence="1 2">Belongs to the peptidase M20A family.</text>
</comment>
<dbReference type="Pfam" id="PF01546">
    <property type="entry name" value="Peptidase_M20"/>
    <property type="match status" value="1"/>
</dbReference>
<dbReference type="InterPro" id="IPR017439">
    <property type="entry name" value="Amidohydrolase"/>
</dbReference>
<accession>A0A1S9RT11</accession>
<proteinExistence type="inferred from homology"/>
<dbReference type="SUPFAM" id="SSF55031">
    <property type="entry name" value="Bacterial exopeptidase dimerisation domain"/>
    <property type="match status" value="1"/>
</dbReference>
<organism evidence="3 4">
    <name type="scientific">Penicillium brasilianum</name>
    <dbReference type="NCBI Taxonomy" id="104259"/>
    <lineage>
        <taxon>Eukaryota</taxon>
        <taxon>Fungi</taxon>
        <taxon>Dikarya</taxon>
        <taxon>Ascomycota</taxon>
        <taxon>Pezizomycotina</taxon>
        <taxon>Eurotiomycetes</taxon>
        <taxon>Eurotiomycetidae</taxon>
        <taxon>Eurotiales</taxon>
        <taxon>Aspergillaceae</taxon>
        <taxon>Penicillium</taxon>
    </lineage>
</organism>
<dbReference type="SUPFAM" id="SSF53187">
    <property type="entry name" value="Zn-dependent exopeptidases"/>
    <property type="match status" value="1"/>
</dbReference>
<dbReference type="Gene3D" id="3.30.70.360">
    <property type="match status" value="1"/>
</dbReference>
<dbReference type="PIRSF" id="PIRSF037226">
    <property type="entry name" value="Amidohydrolase_ACY1L2_prd"/>
    <property type="match status" value="1"/>
</dbReference>
<dbReference type="CDD" id="cd05672">
    <property type="entry name" value="M20_ACY1L2-like"/>
    <property type="match status" value="1"/>
</dbReference>
<reference evidence="4" key="1">
    <citation type="submission" date="2015-09" db="EMBL/GenBank/DDBJ databases">
        <authorList>
            <person name="Fill T.P."/>
            <person name="Baretta J.F."/>
            <person name="de Almeida L.G."/>
            <person name="Rocha M."/>
            <person name="de Souza D.H."/>
            <person name="Malavazi I."/>
            <person name="Cerdeira L.T."/>
            <person name="Hong H."/>
            <person name="Samborskyy M."/>
            <person name="de Vasconcelos A.T."/>
            <person name="Leadlay P."/>
            <person name="Rodrigues-Filho E."/>
        </authorList>
    </citation>
    <scope>NUCLEOTIDE SEQUENCE [LARGE SCALE GENOMIC DNA]</scope>
    <source>
        <strain evidence="4">LaBioMMi 136</strain>
    </source>
</reference>